<evidence type="ECO:0000313" key="2">
    <source>
        <dbReference type="EnsemblPlants" id="QL01p053659:mrna"/>
    </source>
</evidence>
<proteinExistence type="predicted"/>
<dbReference type="Gene3D" id="1.10.238.10">
    <property type="entry name" value="EF-hand"/>
    <property type="match status" value="1"/>
</dbReference>
<dbReference type="EMBL" id="LRBV02000001">
    <property type="status" value="NOT_ANNOTATED_CDS"/>
    <property type="molecule type" value="Genomic_DNA"/>
</dbReference>
<dbReference type="EnsemblPlants" id="QL01p053659:mrna">
    <property type="protein sequence ID" value="QL01p053659:mrna"/>
    <property type="gene ID" value="QL01p053659"/>
</dbReference>
<sequence>MVEKFRAHQLGGFREKIDEKEREIVGFRKKVQESTSLVLKGLVGVKRVVHEKVPAGVNQLGLTLTGFLYLQALFIEKGRIEMTWAVLRKFGYDDDLKLRRFSSSSI</sequence>
<organism evidence="2 3">
    <name type="scientific">Quercus lobata</name>
    <name type="common">Valley oak</name>
    <dbReference type="NCBI Taxonomy" id="97700"/>
    <lineage>
        <taxon>Eukaryota</taxon>
        <taxon>Viridiplantae</taxon>
        <taxon>Streptophyta</taxon>
        <taxon>Embryophyta</taxon>
        <taxon>Tracheophyta</taxon>
        <taxon>Spermatophyta</taxon>
        <taxon>Magnoliopsida</taxon>
        <taxon>eudicotyledons</taxon>
        <taxon>Gunneridae</taxon>
        <taxon>Pentapetalae</taxon>
        <taxon>rosids</taxon>
        <taxon>fabids</taxon>
        <taxon>Fagales</taxon>
        <taxon>Fagaceae</taxon>
        <taxon>Quercus</taxon>
    </lineage>
</organism>
<evidence type="ECO:0000313" key="3">
    <source>
        <dbReference type="Proteomes" id="UP000594261"/>
    </source>
</evidence>
<keyword evidence="3" id="KW-1185">Reference proteome</keyword>
<feature type="domain" description="EF hand associated type-2" evidence="1">
    <location>
        <begin position="39"/>
        <end position="99"/>
    </location>
</feature>
<dbReference type="InterPro" id="IPR013567">
    <property type="entry name" value="EF_hand_assoc_2"/>
</dbReference>
<reference evidence="2" key="2">
    <citation type="submission" date="2021-01" db="UniProtKB">
        <authorList>
            <consortium name="EnsemblPlants"/>
        </authorList>
    </citation>
    <scope>IDENTIFICATION</scope>
</reference>
<dbReference type="Proteomes" id="UP000594261">
    <property type="component" value="Chromosome 1"/>
</dbReference>
<dbReference type="AlphaFoldDB" id="A0A7N2KR94"/>
<dbReference type="Pfam" id="PF08356">
    <property type="entry name" value="EF_assoc_2"/>
    <property type="match status" value="1"/>
</dbReference>
<dbReference type="InParanoid" id="A0A7N2KR94"/>
<name>A0A7N2KR94_QUELO</name>
<accession>A0A7N2KR94</accession>
<evidence type="ECO:0000259" key="1">
    <source>
        <dbReference type="Pfam" id="PF08356"/>
    </source>
</evidence>
<protein>
    <recommendedName>
        <fullName evidence="1">EF hand associated type-2 domain-containing protein</fullName>
    </recommendedName>
</protein>
<dbReference type="Gramene" id="QL01p053659:mrna">
    <property type="protein sequence ID" value="QL01p053659:mrna"/>
    <property type="gene ID" value="QL01p053659"/>
</dbReference>
<reference evidence="2 3" key="1">
    <citation type="journal article" date="2016" name="G3 (Bethesda)">
        <title>First Draft Assembly and Annotation of the Genome of a California Endemic Oak Quercus lobata Nee (Fagaceae).</title>
        <authorList>
            <person name="Sork V.L."/>
            <person name="Fitz-Gibbon S.T."/>
            <person name="Puiu D."/>
            <person name="Crepeau M."/>
            <person name="Gugger P.F."/>
            <person name="Sherman R."/>
            <person name="Stevens K."/>
            <person name="Langley C.H."/>
            <person name="Pellegrini M."/>
            <person name="Salzberg S.L."/>
        </authorList>
    </citation>
    <scope>NUCLEOTIDE SEQUENCE [LARGE SCALE GENOMIC DNA]</scope>
    <source>
        <strain evidence="2 3">cv. SW786</strain>
    </source>
</reference>